<dbReference type="OrthoDB" id="2629094at2"/>
<gene>
    <name evidence="1" type="ORF">PBAT_23560</name>
</gene>
<name>A0A168J8K4_9BACL</name>
<dbReference type="EMBL" id="LVJI01000054">
    <property type="protein sequence ID" value="OAB40286.1"/>
    <property type="molecule type" value="Genomic_DNA"/>
</dbReference>
<dbReference type="AlphaFoldDB" id="A0A168J8K4"/>
<keyword evidence="2" id="KW-1185">Reference proteome</keyword>
<evidence type="ECO:0000313" key="1">
    <source>
        <dbReference type="EMBL" id="OAB40286.1"/>
    </source>
</evidence>
<reference evidence="1 2" key="1">
    <citation type="submission" date="2016-03" db="EMBL/GenBank/DDBJ databases">
        <title>Draft genome sequence of Paenibacillus antarcticus CECT 5836.</title>
        <authorList>
            <person name="Shin S.-K."/>
            <person name="Yi H."/>
        </authorList>
    </citation>
    <scope>NUCLEOTIDE SEQUENCE [LARGE SCALE GENOMIC DNA]</scope>
    <source>
        <strain evidence="1 2">CECT 5836</strain>
    </source>
</reference>
<evidence type="ECO:0000313" key="2">
    <source>
        <dbReference type="Proteomes" id="UP000077355"/>
    </source>
</evidence>
<dbReference type="Proteomes" id="UP000077355">
    <property type="component" value="Unassembled WGS sequence"/>
</dbReference>
<organism evidence="1 2">
    <name type="scientific">Paenibacillus antarcticus</name>
    <dbReference type="NCBI Taxonomy" id="253703"/>
    <lineage>
        <taxon>Bacteria</taxon>
        <taxon>Bacillati</taxon>
        <taxon>Bacillota</taxon>
        <taxon>Bacilli</taxon>
        <taxon>Bacillales</taxon>
        <taxon>Paenibacillaceae</taxon>
        <taxon>Paenibacillus</taxon>
    </lineage>
</organism>
<sequence>MTEELALNAVVVLTGIPANLLVVDAQSYEDCFVFVSNLSKKIYHVELALKVNGYTAEEMKDMNIVGEYDGLCVYEMIPWWNELV</sequence>
<dbReference type="RefSeq" id="WP_068653093.1">
    <property type="nucleotide sequence ID" value="NZ_CP043611.1"/>
</dbReference>
<comment type="caution">
    <text evidence="1">The sequence shown here is derived from an EMBL/GenBank/DDBJ whole genome shotgun (WGS) entry which is preliminary data.</text>
</comment>
<proteinExistence type="predicted"/>
<protein>
    <submittedName>
        <fullName evidence="1">Uncharacterized protein</fullName>
    </submittedName>
</protein>
<accession>A0A168J8K4</accession>